<gene>
    <name evidence="2" type="ORF">BWK62_12645</name>
</gene>
<protein>
    <recommendedName>
        <fullName evidence="4">Type IX secretion system membrane protein PorP/SprF</fullName>
    </recommendedName>
</protein>
<dbReference type="EMBL" id="MTCY01000046">
    <property type="protein sequence ID" value="OWP75181.1"/>
    <property type="molecule type" value="Genomic_DNA"/>
</dbReference>
<evidence type="ECO:0000313" key="2">
    <source>
        <dbReference type="EMBL" id="OWP75181.1"/>
    </source>
</evidence>
<reference evidence="2 3" key="1">
    <citation type="journal article" date="2017" name="Infect. Genet. Evol.">
        <title>Comparative genome analysis of fish pathogen Flavobacterium columnare reveals extensive sequence diversity within the species.</title>
        <authorList>
            <person name="Kayansamruaj P."/>
            <person name="Dong H.T."/>
            <person name="Hirono I."/>
            <person name="Kondo H."/>
            <person name="Senapin S."/>
            <person name="Rodkhum C."/>
        </authorList>
    </citation>
    <scope>NUCLEOTIDE SEQUENCE [LARGE SCALE GENOMIC DNA]</scope>
    <source>
        <strain evidence="2 3">1214</strain>
    </source>
</reference>
<name>A0A246G8F8_9FLAO</name>
<sequence>MKLKNFSIFIISLVTVKLTGQTPLNGVRPFDVLAKNSLKFNKYIINPSFSHVREDESFISFYNKRKWIGFENSRTDYFFSLSSKFQDSNAYGIGVFQNTESIYSTFGVVGNFARNVEILQDSNFTFGLNLAYVNSGINSSKIITNIPESVLNSLAKYSLISINPGVNFGTGFFDIGIVANNLFYYNFNPSGVIQGNPAKNFGLHAMYTGYIDRDGIFEKAKFSALGRAEIGTGYTGFGASLLLNAPKAGWIQAGYDSLNGINAGIGFILAKRFSIGYGIEKPLANFSNFGLSHEFTLAYKLRGYGDYEDEQPIVKASNKTNPKSNDKAVAIKKKNPQELAKERAAELALKQQQEKLRLEAERLRKEKELAEAKAKAEEAARLKAEQDRLAALKAKEEAEARAKAEMEARLRAEQDKNKALSEAERQRQERLANEARLKAEAAAKLKAEQERLAKEKAEALAREKSEQERLAKERAEAARLAKEKAEVSTREKSEQERLAKEKAEAARLAKEKSDAEAKAKAEALAREKSEQERLAKEKEEAARLAKEKSDAEAKAKAEALAREKS</sequence>
<dbReference type="NCBIfam" id="TIGR03519">
    <property type="entry name" value="T9SS_PorP_fam"/>
    <property type="match status" value="1"/>
</dbReference>
<accession>A0A246G8F8</accession>
<evidence type="ECO:0000256" key="1">
    <source>
        <dbReference type="SAM" id="MobiDB-lite"/>
    </source>
</evidence>
<evidence type="ECO:0000313" key="3">
    <source>
        <dbReference type="Proteomes" id="UP000198034"/>
    </source>
</evidence>
<feature type="region of interest" description="Disordered" evidence="1">
    <location>
        <begin position="449"/>
        <end position="565"/>
    </location>
</feature>
<dbReference type="AlphaFoldDB" id="A0A246G8F8"/>
<comment type="caution">
    <text evidence="2">The sequence shown here is derived from an EMBL/GenBank/DDBJ whole genome shotgun (WGS) entry which is preliminary data.</text>
</comment>
<evidence type="ECO:0008006" key="4">
    <source>
        <dbReference type="Google" id="ProtNLM"/>
    </source>
</evidence>
<dbReference type="InterPro" id="IPR019861">
    <property type="entry name" value="PorP/SprF_Bacteroidetes"/>
</dbReference>
<organism evidence="2 3">
    <name type="scientific">Flavobacterium columnare</name>
    <dbReference type="NCBI Taxonomy" id="996"/>
    <lineage>
        <taxon>Bacteria</taxon>
        <taxon>Pseudomonadati</taxon>
        <taxon>Bacteroidota</taxon>
        <taxon>Flavobacteriia</taxon>
        <taxon>Flavobacteriales</taxon>
        <taxon>Flavobacteriaceae</taxon>
        <taxon>Flavobacterium</taxon>
    </lineage>
</organism>
<dbReference type="Proteomes" id="UP000198034">
    <property type="component" value="Unassembled WGS sequence"/>
</dbReference>
<dbReference type="Pfam" id="PF11751">
    <property type="entry name" value="PorP_SprF"/>
    <property type="match status" value="1"/>
</dbReference>
<proteinExistence type="predicted"/>
<feature type="region of interest" description="Disordered" evidence="1">
    <location>
        <begin position="405"/>
        <end position="435"/>
    </location>
</feature>
<feature type="non-terminal residue" evidence="2">
    <location>
        <position position="565"/>
    </location>
</feature>